<reference evidence="8" key="1">
    <citation type="submission" date="2023-06" db="EMBL/GenBank/DDBJ databases">
        <title>Phylogenetic Diversity of Rhizobium strains.</title>
        <authorList>
            <person name="Moura F.T."/>
            <person name="Helene L.C.F."/>
            <person name="Hungria M."/>
        </authorList>
    </citation>
    <scope>NUCLEOTIDE SEQUENCE</scope>
    <source>
        <strain evidence="8">CCGE524</strain>
    </source>
</reference>
<feature type="compositionally biased region" description="Low complexity" evidence="5">
    <location>
        <begin position="231"/>
        <end position="272"/>
    </location>
</feature>
<feature type="compositionally biased region" description="Low complexity" evidence="5">
    <location>
        <begin position="190"/>
        <end position="223"/>
    </location>
</feature>
<keyword evidence="3" id="KW-0998">Cell outer membrane</keyword>
<feature type="compositionally biased region" description="Gly residues" evidence="5">
    <location>
        <begin position="452"/>
        <end position="462"/>
    </location>
</feature>
<dbReference type="InterPro" id="IPR006665">
    <property type="entry name" value="OmpA-like"/>
</dbReference>
<evidence type="ECO:0000313" key="8">
    <source>
        <dbReference type="EMBL" id="MDL2405615.1"/>
    </source>
</evidence>
<feature type="compositionally biased region" description="Low complexity" evidence="5">
    <location>
        <begin position="463"/>
        <end position="488"/>
    </location>
</feature>
<feature type="compositionally biased region" description="Basic and acidic residues" evidence="5">
    <location>
        <begin position="311"/>
        <end position="322"/>
    </location>
</feature>
<dbReference type="PRINTS" id="PR01021">
    <property type="entry name" value="OMPADOMAIN"/>
</dbReference>
<feature type="region of interest" description="Disordered" evidence="5">
    <location>
        <begin position="54"/>
        <end position="549"/>
    </location>
</feature>
<evidence type="ECO:0000313" key="9">
    <source>
        <dbReference type="Proteomes" id="UP001172630"/>
    </source>
</evidence>
<name>A0ABT7KAH2_9HYPH</name>
<dbReference type="RefSeq" id="WP_285878560.1">
    <property type="nucleotide sequence ID" value="NZ_JARFYN010000008.1"/>
</dbReference>
<feature type="compositionally biased region" description="Basic and acidic residues" evidence="5">
    <location>
        <begin position="520"/>
        <end position="529"/>
    </location>
</feature>
<dbReference type="CDD" id="cd07185">
    <property type="entry name" value="OmpA_C-like"/>
    <property type="match status" value="1"/>
</dbReference>
<dbReference type="PANTHER" id="PTHR30329">
    <property type="entry name" value="STATOR ELEMENT OF FLAGELLAR MOTOR COMPLEX"/>
    <property type="match status" value="1"/>
</dbReference>
<dbReference type="InterPro" id="IPR006664">
    <property type="entry name" value="OMP_bac"/>
</dbReference>
<dbReference type="PROSITE" id="PS51123">
    <property type="entry name" value="OMPA_2"/>
    <property type="match status" value="1"/>
</dbReference>
<evidence type="ECO:0000256" key="4">
    <source>
        <dbReference type="PROSITE-ProRule" id="PRU00473"/>
    </source>
</evidence>
<accession>A0ABT7KAH2</accession>
<keyword evidence="6" id="KW-0732">Signal</keyword>
<protein>
    <submittedName>
        <fullName evidence="8">OmpA family protein</fullName>
    </submittedName>
</protein>
<feature type="compositionally biased region" description="Low complexity" evidence="5">
    <location>
        <begin position="134"/>
        <end position="146"/>
    </location>
</feature>
<dbReference type="EMBL" id="JARFYN010000008">
    <property type="protein sequence ID" value="MDL2405615.1"/>
    <property type="molecule type" value="Genomic_DNA"/>
</dbReference>
<feature type="compositionally biased region" description="Low complexity" evidence="5">
    <location>
        <begin position="279"/>
        <end position="310"/>
    </location>
</feature>
<evidence type="ECO:0000259" key="7">
    <source>
        <dbReference type="PROSITE" id="PS51123"/>
    </source>
</evidence>
<dbReference type="Proteomes" id="UP001172630">
    <property type="component" value="Unassembled WGS sequence"/>
</dbReference>
<comment type="subcellular location">
    <subcellularLocation>
        <location evidence="1">Cell outer membrane</location>
    </subcellularLocation>
</comment>
<evidence type="ECO:0000256" key="5">
    <source>
        <dbReference type="SAM" id="MobiDB-lite"/>
    </source>
</evidence>
<gene>
    <name evidence="8" type="ORF">PY650_08045</name>
</gene>
<keyword evidence="9" id="KW-1185">Reference proteome</keyword>
<dbReference type="Pfam" id="PF00691">
    <property type="entry name" value="OmpA"/>
    <property type="match status" value="1"/>
</dbReference>
<keyword evidence="2 4" id="KW-0472">Membrane</keyword>
<feature type="compositionally biased region" description="Low complexity" evidence="5">
    <location>
        <begin position="388"/>
        <end position="406"/>
    </location>
</feature>
<feature type="domain" description="OmpA-like" evidence="7">
    <location>
        <begin position="697"/>
        <end position="822"/>
    </location>
</feature>
<dbReference type="InterPro" id="IPR050330">
    <property type="entry name" value="Bact_OuterMem_StrucFunc"/>
</dbReference>
<organism evidence="8 9">
    <name type="scientific">Rhizobium calliandrae</name>
    <dbReference type="NCBI Taxonomy" id="1312182"/>
    <lineage>
        <taxon>Bacteria</taxon>
        <taxon>Pseudomonadati</taxon>
        <taxon>Pseudomonadota</taxon>
        <taxon>Alphaproteobacteria</taxon>
        <taxon>Hyphomicrobiales</taxon>
        <taxon>Rhizobiaceae</taxon>
        <taxon>Rhizobium/Agrobacterium group</taxon>
        <taxon>Rhizobium</taxon>
    </lineage>
</organism>
<evidence type="ECO:0000256" key="1">
    <source>
        <dbReference type="ARBA" id="ARBA00004442"/>
    </source>
</evidence>
<feature type="compositionally biased region" description="Low complexity" evidence="5">
    <location>
        <begin position="93"/>
        <end position="103"/>
    </location>
</feature>
<proteinExistence type="predicted"/>
<feature type="compositionally biased region" description="Low complexity" evidence="5">
    <location>
        <begin position="155"/>
        <end position="183"/>
    </location>
</feature>
<dbReference type="SUPFAM" id="SSF103088">
    <property type="entry name" value="OmpA-like"/>
    <property type="match status" value="1"/>
</dbReference>
<dbReference type="Gene3D" id="3.30.1330.60">
    <property type="entry name" value="OmpA-like domain"/>
    <property type="match status" value="1"/>
</dbReference>
<feature type="signal peptide" evidence="6">
    <location>
        <begin position="1"/>
        <end position="21"/>
    </location>
</feature>
<evidence type="ECO:0000256" key="6">
    <source>
        <dbReference type="SAM" id="SignalP"/>
    </source>
</evidence>
<evidence type="ECO:0000256" key="2">
    <source>
        <dbReference type="ARBA" id="ARBA00023136"/>
    </source>
</evidence>
<feature type="compositionally biased region" description="Polar residues" evidence="5">
    <location>
        <begin position="54"/>
        <end position="64"/>
    </location>
</feature>
<sequence>MGKRSRLFASAAFPLLSLSLAFEPAAATALREQAIAPINNDAAKSAIANGNASFQVAQAQQAPDGQSEEELKKHKKPGGAEQGEPQGQKHEAAPAQQGGAEPQPKMKGAQPEGQPEQAKPGKQQQETQQPKPVEPQAAPETQQAQPEQKKHKQDAAQQPEATPQTKPAQQQAAPEAQQPAQPELNKHQKQQPTEQQAAPAQKQAPAAQQSQSQQAQPEAPAQPELKKHQKQGQPAAPAQQPAEQQAAPAQQQAPAAQQSQTQQAQPGTPAQPELKKHLQQQAQPTAPAQQPQGKQAEPAQQQAPATQQAEPGKEVQKPKLLPDEQQGGKQPAANPGQQPVQQSQGQQAQPQQPQPQPQNQAAPQLGKQQQPNVGTAAPAQGNATQAPANGAVQQGAQTAAPAAGGQVSPQELERRKKVAENPAASNETVILPVQNGAAVLDSDKDAARRGLRQGGQAAGGQAGQAQTGQGQVTQGQAVQGQNAQPQPAYSKPPTSDAEAQRAVGGQQQQPVRMEAITNEQGRRLDRRPDFAPPEGVAVQQNGNGNQGGRVILNIDNTYVVRHDDSERFVRDGERPIYEQLPRDRYRETIDRPDGDRIITVRNRYGDVIQRSRIDARGREYVLFYSPELEDQPDHDDYFRDPGDELPPMRLRIPVNQYIIDTGTDREADYYDFLREPPVEPVERVYSLNEVRYSARIRDKVRRIDLDTITFATGSSEIPMSQASTLRGVAEAMSKIVKRDPTETFLIEGHTDAVGTAQSNLVLSDQRAESVANVLTDVYGIPPENLVTQGYGEQYLKVNTQAPEQENRRVTIRRVTALVRPVASTQ</sequence>
<evidence type="ECO:0000256" key="3">
    <source>
        <dbReference type="ARBA" id="ARBA00023237"/>
    </source>
</evidence>
<dbReference type="InterPro" id="IPR036737">
    <property type="entry name" value="OmpA-like_sf"/>
</dbReference>
<feature type="compositionally biased region" description="Low complexity" evidence="5">
    <location>
        <begin position="333"/>
        <end position="364"/>
    </location>
</feature>
<dbReference type="PANTHER" id="PTHR30329:SF21">
    <property type="entry name" value="LIPOPROTEIN YIAD-RELATED"/>
    <property type="match status" value="1"/>
</dbReference>
<feature type="chain" id="PRO_5046902640" evidence="6">
    <location>
        <begin position="22"/>
        <end position="825"/>
    </location>
</feature>
<comment type="caution">
    <text evidence="8">The sequence shown here is derived from an EMBL/GenBank/DDBJ whole genome shotgun (WGS) entry which is preliminary data.</text>
</comment>